<dbReference type="PANTHER" id="PTHR40061:SF1">
    <property type="entry name" value="SPORULATION PROTEIN YLMC-RELATED"/>
    <property type="match status" value="1"/>
</dbReference>
<dbReference type="RefSeq" id="WP_090264337.1">
    <property type="nucleotide sequence ID" value="NZ_AP023321.1"/>
</dbReference>
<dbReference type="InterPro" id="IPR014238">
    <property type="entry name" value="Spore_YlmC/YmxH"/>
</dbReference>
<evidence type="ECO:0000313" key="2">
    <source>
        <dbReference type="EMBL" id="BCI60978.1"/>
    </source>
</evidence>
<dbReference type="Proteomes" id="UP000593890">
    <property type="component" value="Chromosome"/>
</dbReference>
<dbReference type="PANTHER" id="PTHR40061">
    <property type="entry name" value="SPORULATION PROTEIN YLMC-RELATED"/>
    <property type="match status" value="1"/>
</dbReference>
<dbReference type="Pfam" id="PF05239">
    <property type="entry name" value="PRC"/>
    <property type="match status" value="1"/>
</dbReference>
<dbReference type="NCBIfam" id="TIGR02888">
    <property type="entry name" value="spore_YlmC_YmxH"/>
    <property type="match status" value="1"/>
</dbReference>
<dbReference type="SUPFAM" id="SSF50346">
    <property type="entry name" value="PRC-barrel domain"/>
    <property type="match status" value="1"/>
</dbReference>
<organism evidence="2 3">
    <name type="scientific">Solibaculum mannosilyticum</name>
    <dbReference type="NCBI Taxonomy" id="2780922"/>
    <lineage>
        <taxon>Bacteria</taxon>
        <taxon>Bacillati</taxon>
        <taxon>Bacillota</taxon>
        <taxon>Clostridia</taxon>
        <taxon>Eubacteriales</taxon>
        <taxon>Oscillospiraceae</taxon>
        <taxon>Solibaculum</taxon>
    </lineage>
</organism>
<dbReference type="AlphaFoldDB" id="A0A7I8D2D7"/>
<dbReference type="InterPro" id="IPR027275">
    <property type="entry name" value="PRC-brl_dom"/>
</dbReference>
<evidence type="ECO:0000313" key="3">
    <source>
        <dbReference type="Proteomes" id="UP000593890"/>
    </source>
</evidence>
<gene>
    <name evidence="2" type="ORF">C12CBH8_16170</name>
</gene>
<feature type="domain" description="PRC-barrel" evidence="1">
    <location>
        <begin position="5"/>
        <end position="75"/>
    </location>
</feature>
<dbReference type="Gene3D" id="2.30.30.240">
    <property type="entry name" value="PRC-barrel domain"/>
    <property type="match status" value="1"/>
</dbReference>
<dbReference type="EMBL" id="AP023321">
    <property type="protein sequence ID" value="BCI60978.1"/>
    <property type="molecule type" value="Genomic_DNA"/>
</dbReference>
<sequence>MRCTITDLCNKEVINVKDGCRVGMVCDVTVDTCTAQIISLIVYGKLKCFGLFGREDDIIIPWCDIEVIGEDTILVRWHAPECCGKRPGFWDGIFGRKRR</sequence>
<protein>
    <recommendedName>
        <fullName evidence="1">PRC-barrel domain-containing protein</fullName>
    </recommendedName>
</protein>
<dbReference type="KEGG" id="sman:C12CBH8_16170"/>
<evidence type="ECO:0000259" key="1">
    <source>
        <dbReference type="Pfam" id="PF05239"/>
    </source>
</evidence>
<proteinExistence type="predicted"/>
<accession>A0A7I8D2D7</accession>
<keyword evidence="3" id="KW-1185">Reference proteome</keyword>
<reference evidence="3" key="1">
    <citation type="submission" date="2020-07" db="EMBL/GenBank/DDBJ databases">
        <title>Complete genome sequencing of Clostridia bacterium strain 12CBH8.</title>
        <authorList>
            <person name="Sakamoto M."/>
            <person name="Murakami T."/>
            <person name="Mori H."/>
        </authorList>
    </citation>
    <scope>NUCLEOTIDE SEQUENCE [LARGE SCALE GENOMIC DNA]</scope>
    <source>
        <strain evidence="3">12CBH8</strain>
    </source>
</reference>
<dbReference type="InterPro" id="IPR011033">
    <property type="entry name" value="PRC_barrel-like_sf"/>
</dbReference>
<name>A0A7I8D2D7_9FIRM</name>